<evidence type="ECO:0000259" key="7">
    <source>
        <dbReference type="Pfam" id="PF08281"/>
    </source>
</evidence>
<reference evidence="9 10" key="1">
    <citation type="submission" date="2024-09" db="EMBL/GenBank/DDBJ databases">
        <authorList>
            <person name="Sun Q."/>
            <person name="Mori K."/>
        </authorList>
    </citation>
    <scope>NUCLEOTIDE SEQUENCE [LARGE SCALE GENOMIC DNA]</scope>
    <source>
        <strain evidence="9 10">TBRC 3947</strain>
    </source>
</reference>
<sequence>MESAELLAAARAGDEWAFERLVEPHRRELHQHCYRMLGSVHDADDAVQESLLRAWKAIGRYDGRQPVRPWLYRIATNRCLTSLESRRRRELPTDLSADAAPGQETEWLEPYPDARLGLDALAPEARAVVRERVELAFVAALQQLTALQRAALLLREVLEFPAREVADLLDTSVPAVNSALQRARAVVGSRTPARSQQRELADLGPEVLAIAERYAAAWEAADVDAIVAMLAEDVRLAMPPTPEWYEGPAAVRAALLAGPITHRWRLVPTWANGQLALAGYRWDEARGEYVGEGLDVLTLRDGRITAITAFLVTDLANFGVPAAMS</sequence>
<comment type="caution">
    <text evidence="9">The sequence shown here is derived from an EMBL/GenBank/DDBJ whole genome shotgun (WGS) entry which is preliminary data.</text>
</comment>
<dbReference type="InterPro" id="IPR013325">
    <property type="entry name" value="RNA_pol_sigma_r2"/>
</dbReference>
<evidence type="ECO:0000256" key="5">
    <source>
        <dbReference type="ARBA" id="ARBA00023163"/>
    </source>
</evidence>
<evidence type="ECO:0000256" key="2">
    <source>
        <dbReference type="ARBA" id="ARBA00011344"/>
    </source>
</evidence>
<keyword evidence="4" id="KW-0731">Sigma factor</keyword>
<feature type="domain" description="SnoaL-like" evidence="8">
    <location>
        <begin position="211"/>
        <end position="306"/>
    </location>
</feature>
<dbReference type="Pfam" id="PF04542">
    <property type="entry name" value="Sigma70_r2"/>
    <property type="match status" value="1"/>
</dbReference>
<dbReference type="InterPro" id="IPR037401">
    <property type="entry name" value="SnoaL-like"/>
</dbReference>
<dbReference type="SUPFAM" id="SSF88946">
    <property type="entry name" value="Sigma2 domain of RNA polymerase sigma factors"/>
    <property type="match status" value="1"/>
</dbReference>
<dbReference type="InterPro" id="IPR014284">
    <property type="entry name" value="RNA_pol_sigma-70_dom"/>
</dbReference>
<dbReference type="InterPro" id="IPR007627">
    <property type="entry name" value="RNA_pol_sigma70_r2"/>
</dbReference>
<evidence type="ECO:0000256" key="1">
    <source>
        <dbReference type="ARBA" id="ARBA00010641"/>
    </source>
</evidence>
<dbReference type="Pfam" id="PF08281">
    <property type="entry name" value="Sigma70_r4_2"/>
    <property type="match status" value="1"/>
</dbReference>
<dbReference type="PANTHER" id="PTHR43133:SF65">
    <property type="entry name" value="ECF RNA POLYMERASE SIGMA FACTOR SIGG"/>
    <property type="match status" value="1"/>
</dbReference>
<dbReference type="InterPro" id="IPR036388">
    <property type="entry name" value="WH-like_DNA-bd_sf"/>
</dbReference>
<organism evidence="9 10">
    <name type="scientific">Phytohabitans kaempferiae</name>
    <dbReference type="NCBI Taxonomy" id="1620943"/>
    <lineage>
        <taxon>Bacteria</taxon>
        <taxon>Bacillati</taxon>
        <taxon>Actinomycetota</taxon>
        <taxon>Actinomycetes</taxon>
        <taxon>Micromonosporales</taxon>
        <taxon>Micromonosporaceae</taxon>
    </lineage>
</organism>
<dbReference type="Proteomes" id="UP001589867">
    <property type="component" value="Unassembled WGS sequence"/>
</dbReference>
<keyword evidence="5" id="KW-0804">Transcription</keyword>
<evidence type="ECO:0000313" key="9">
    <source>
        <dbReference type="EMBL" id="MFC0534090.1"/>
    </source>
</evidence>
<protein>
    <submittedName>
        <fullName evidence="9">Sigma-70 family RNA polymerase sigma factor</fullName>
    </submittedName>
</protein>
<dbReference type="PANTHER" id="PTHR43133">
    <property type="entry name" value="RNA POLYMERASE ECF-TYPE SIGMA FACTO"/>
    <property type="match status" value="1"/>
</dbReference>
<evidence type="ECO:0000259" key="8">
    <source>
        <dbReference type="Pfam" id="PF12680"/>
    </source>
</evidence>
<gene>
    <name evidence="9" type="ORF">ACFFIA_41485</name>
</gene>
<evidence type="ECO:0000256" key="3">
    <source>
        <dbReference type="ARBA" id="ARBA00023015"/>
    </source>
</evidence>
<keyword evidence="3" id="KW-0805">Transcription regulation</keyword>
<feature type="domain" description="RNA polymerase sigma-70 region 2" evidence="6">
    <location>
        <begin position="21"/>
        <end position="89"/>
    </location>
</feature>
<dbReference type="NCBIfam" id="TIGR02937">
    <property type="entry name" value="sigma70-ECF"/>
    <property type="match status" value="1"/>
</dbReference>
<accession>A0ABV6MH88</accession>
<keyword evidence="10" id="KW-1185">Reference proteome</keyword>
<dbReference type="Gene3D" id="1.10.10.10">
    <property type="entry name" value="Winged helix-like DNA-binding domain superfamily/Winged helix DNA-binding domain"/>
    <property type="match status" value="1"/>
</dbReference>
<dbReference type="InterPro" id="IPR032710">
    <property type="entry name" value="NTF2-like_dom_sf"/>
</dbReference>
<evidence type="ECO:0000259" key="6">
    <source>
        <dbReference type="Pfam" id="PF04542"/>
    </source>
</evidence>
<dbReference type="SUPFAM" id="SSF54427">
    <property type="entry name" value="NTF2-like"/>
    <property type="match status" value="1"/>
</dbReference>
<dbReference type="Pfam" id="PF12680">
    <property type="entry name" value="SnoaL_2"/>
    <property type="match status" value="1"/>
</dbReference>
<dbReference type="NCBIfam" id="TIGR02960">
    <property type="entry name" value="SigX5"/>
    <property type="match status" value="1"/>
</dbReference>
<feature type="domain" description="RNA polymerase sigma factor 70 region 4 type 2" evidence="7">
    <location>
        <begin position="136"/>
        <end position="185"/>
    </location>
</feature>
<dbReference type="Gene3D" id="3.10.450.50">
    <property type="match status" value="1"/>
</dbReference>
<name>A0ABV6MH88_9ACTN</name>
<proteinExistence type="inferred from homology"/>
<dbReference type="InterPro" id="IPR039425">
    <property type="entry name" value="RNA_pol_sigma-70-like"/>
</dbReference>
<dbReference type="InterPro" id="IPR013249">
    <property type="entry name" value="RNA_pol_sigma70_r4_t2"/>
</dbReference>
<comment type="subunit">
    <text evidence="2">Interacts transiently with the RNA polymerase catalytic core formed by RpoA, RpoB, RpoC and RpoZ (2 alpha, 1 beta, 1 beta' and 1 omega subunit) to form the RNA polymerase holoenzyme that can initiate transcription.</text>
</comment>
<comment type="similarity">
    <text evidence="1">Belongs to the sigma-70 factor family. ECF subfamily.</text>
</comment>
<evidence type="ECO:0000256" key="4">
    <source>
        <dbReference type="ARBA" id="ARBA00023082"/>
    </source>
</evidence>
<dbReference type="Gene3D" id="1.10.1740.10">
    <property type="match status" value="1"/>
</dbReference>
<dbReference type="InterPro" id="IPR014305">
    <property type="entry name" value="RNA_pol_sigma-G_actinobac"/>
</dbReference>
<dbReference type="SUPFAM" id="SSF88659">
    <property type="entry name" value="Sigma3 and sigma4 domains of RNA polymerase sigma factors"/>
    <property type="match status" value="1"/>
</dbReference>
<dbReference type="EMBL" id="JBHLUH010000100">
    <property type="protein sequence ID" value="MFC0534090.1"/>
    <property type="molecule type" value="Genomic_DNA"/>
</dbReference>
<dbReference type="RefSeq" id="WP_377262484.1">
    <property type="nucleotide sequence ID" value="NZ_JBHLUH010000100.1"/>
</dbReference>
<dbReference type="InterPro" id="IPR013324">
    <property type="entry name" value="RNA_pol_sigma_r3/r4-like"/>
</dbReference>
<dbReference type="NCBIfam" id="NF006089">
    <property type="entry name" value="PRK08241.1"/>
    <property type="match status" value="1"/>
</dbReference>
<evidence type="ECO:0000313" key="10">
    <source>
        <dbReference type="Proteomes" id="UP001589867"/>
    </source>
</evidence>